<dbReference type="InterPro" id="IPR006935">
    <property type="entry name" value="Helicase/UvrB_N"/>
</dbReference>
<keyword evidence="3" id="KW-0547">Nucleotide-binding</keyword>
<protein>
    <submittedName>
        <fullName evidence="3">DEAD/DEAH box helicase</fullName>
    </submittedName>
</protein>
<dbReference type="PROSITE" id="PS51194">
    <property type="entry name" value="HELICASE_CTER"/>
    <property type="match status" value="1"/>
</dbReference>
<name>A0A3L8PX94_9GAMM</name>
<keyword evidence="3" id="KW-0347">Helicase</keyword>
<dbReference type="SUPFAM" id="SSF52540">
    <property type="entry name" value="P-loop containing nucleoside triphosphate hydrolases"/>
    <property type="match status" value="1"/>
</dbReference>
<evidence type="ECO:0000313" key="3">
    <source>
        <dbReference type="EMBL" id="RLV60026.1"/>
    </source>
</evidence>
<dbReference type="CDD" id="cd06529">
    <property type="entry name" value="S24_LexA-like"/>
    <property type="match status" value="1"/>
</dbReference>
<dbReference type="Proteomes" id="UP000281474">
    <property type="component" value="Unassembled WGS sequence"/>
</dbReference>
<dbReference type="Gene3D" id="2.10.109.10">
    <property type="entry name" value="Umud Fragment, subunit A"/>
    <property type="match status" value="1"/>
</dbReference>
<dbReference type="Pfam" id="PF00271">
    <property type="entry name" value="Helicase_C"/>
    <property type="match status" value="1"/>
</dbReference>
<dbReference type="GO" id="GO:0016887">
    <property type="term" value="F:ATP hydrolysis activity"/>
    <property type="evidence" value="ECO:0007669"/>
    <property type="project" value="TreeGrafter"/>
</dbReference>
<comment type="caution">
    <text evidence="3">The sequence shown here is derived from an EMBL/GenBank/DDBJ whole genome shotgun (WGS) entry which is preliminary data.</text>
</comment>
<dbReference type="SMART" id="SM00487">
    <property type="entry name" value="DEXDc"/>
    <property type="match status" value="1"/>
</dbReference>
<dbReference type="AlphaFoldDB" id="A0A3L8PX94"/>
<keyword evidence="3" id="KW-0067">ATP-binding</keyword>
<keyword evidence="3" id="KW-0378">Hydrolase</keyword>
<dbReference type="SUPFAM" id="SSF51306">
    <property type="entry name" value="LexA/Signal peptidase"/>
    <property type="match status" value="1"/>
</dbReference>
<keyword evidence="4" id="KW-1185">Reference proteome</keyword>
<dbReference type="CDD" id="cd18799">
    <property type="entry name" value="SF2_C_EcoAI-like"/>
    <property type="match status" value="1"/>
</dbReference>
<organism evidence="3 4">
    <name type="scientific">Parashewanella curva</name>
    <dbReference type="NCBI Taxonomy" id="2338552"/>
    <lineage>
        <taxon>Bacteria</taxon>
        <taxon>Pseudomonadati</taxon>
        <taxon>Pseudomonadota</taxon>
        <taxon>Gammaproteobacteria</taxon>
        <taxon>Alteromonadales</taxon>
        <taxon>Shewanellaceae</taxon>
        <taxon>Parashewanella</taxon>
    </lineage>
</organism>
<dbReference type="Gene3D" id="3.40.50.300">
    <property type="entry name" value="P-loop containing nucleotide triphosphate hydrolases"/>
    <property type="match status" value="2"/>
</dbReference>
<proteinExistence type="predicted"/>
<evidence type="ECO:0000313" key="4">
    <source>
        <dbReference type="Proteomes" id="UP000281474"/>
    </source>
</evidence>
<dbReference type="CDD" id="cd18032">
    <property type="entry name" value="DEXHc_RE_I_III_res"/>
    <property type="match status" value="1"/>
</dbReference>
<dbReference type="SMART" id="SM00490">
    <property type="entry name" value="HELICc"/>
    <property type="match status" value="1"/>
</dbReference>
<dbReference type="InterPro" id="IPR001650">
    <property type="entry name" value="Helicase_C-like"/>
</dbReference>
<dbReference type="InterPro" id="IPR036286">
    <property type="entry name" value="LexA/Signal_pep-like_sf"/>
</dbReference>
<accession>A0A3L8PX94</accession>
<gene>
    <name evidence="3" type="ORF">D5018_08910</name>
</gene>
<dbReference type="SUPFAM" id="SSF56024">
    <property type="entry name" value="Phospholipase D/nuclease"/>
    <property type="match status" value="1"/>
</dbReference>
<dbReference type="GO" id="GO:0005524">
    <property type="term" value="F:ATP binding"/>
    <property type="evidence" value="ECO:0007669"/>
    <property type="project" value="InterPro"/>
</dbReference>
<dbReference type="RefSeq" id="WP_121838661.1">
    <property type="nucleotide sequence ID" value="NZ_ML014771.1"/>
</dbReference>
<reference evidence="3 4" key="1">
    <citation type="submission" date="2018-09" db="EMBL/GenBank/DDBJ databases">
        <title>Phylogeny of the Shewanellaceae, and recommendation for two new genera, Pseudoshewanella and Parashewanella.</title>
        <authorList>
            <person name="Wang G."/>
        </authorList>
    </citation>
    <scope>NUCLEOTIDE SEQUENCE [LARGE SCALE GENOMIC DNA]</scope>
    <source>
        <strain evidence="3 4">C51</strain>
    </source>
</reference>
<dbReference type="PROSITE" id="PS51192">
    <property type="entry name" value="HELICASE_ATP_BIND_1"/>
    <property type="match status" value="1"/>
</dbReference>
<dbReference type="PANTHER" id="PTHR47962">
    <property type="entry name" value="ATP-DEPENDENT HELICASE LHR-RELATED-RELATED"/>
    <property type="match status" value="1"/>
</dbReference>
<dbReference type="InterPro" id="IPR039418">
    <property type="entry name" value="LexA-like"/>
</dbReference>
<dbReference type="EMBL" id="QZEI01000022">
    <property type="protein sequence ID" value="RLV60026.1"/>
    <property type="molecule type" value="Genomic_DNA"/>
</dbReference>
<dbReference type="Pfam" id="PF00717">
    <property type="entry name" value="Peptidase_S24"/>
    <property type="match status" value="1"/>
</dbReference>
<dbReference type="PANTHER" id="PTHR47962:SF4">
    <property type="entry name" value="HELICASE"/>
    <property type="match status" value="1"/>
</dbReference>
<dbReference type="InterPro" id="IPR027417">
    <property type="entry name" value="P-loop_NTPase"/>
</dbReference>
<dbReference type="GO" id="GO:0004386">
    <property type="term" value="F:helicase activity"/>
    <property type="evidence" value="ECO:0007669"/>
    <property type="project" value="UniProtKB-KW"/>
</dbReference>
<dbReference type="InterPro" id="IPR014001">
    <property type="entry name" value="Helicase_ATP-bd"/>
</dbReference>
<evidence type="ECO:0000259" key="1">
    <source>
        <dbReference type="PROSITE" id="PS51192"/>
    </source>
</evidence>
<feature type="domain" description="Helicase ATP-binding" evidence="1">
    <location>
        <begin position="233"/>
        <end position="383"/>
    </location>
</feature>
<feature type="domain" description="Helicase C-terminal" evidence="2">
    <location>
        <begin position="435"/>
        <end position="593"/>
    </location>
</feature>
<dbReference type="OrthoDB" id="9804086at2"/>
<dbReference type="InterPro" id="IPR052511">
    <property type="entry name" value="ATP-dep_Helicase"/>
</dbReference>
<dbReference type="InterPro" id="IPR015927">
    <property type="entry name" value="Peptidase_S24_S26A/B/C"/>
</dbReference>
<dbReference type="Pfam" id="PF04851">
    <property type="entry name" value="ResIII"/>
    <property type="match status" value="1"/>
</dbReference>
<sequence length="973" mass="110498">MPKQSLVKTEFKNVLTVGGDNDHLLAKLLYAINNATEIDIAVSFVKQSGLQLILPAIQDAIEHQLDAESPLRLRIITSDYLGITCPIALRELIALEGEGVELKVYTEKSRSFHMKSYIFVRTDKANSFYHGAAFIGSNNISESALKSGHEWCLRFDYKEPDDSFEAEQFKLIRQEFDNIFTHPYSVTLTDDWINDYIKRRKKPNLQSVSADWIDDEEYLPNSAQVEALQALASTRAKDFVSGLVVLATGMGKTWLSAFDAKQMQAKRVLFVAHREEILSQALNTFAKLWPEKTSGFYNAKNKNVDKDMLFASVQTLGKQSHLSKFDIKHFDYIVVDEFHHASAKTYRNIINHFSSKFLLGLTATPERTDQADILSLCSDNLVFERNLVDGINSKLLVPFHYYGIWDEFVDYQAIPWRNGKFDPKSLDAEFATKKRANHIFKHWQQKQQSRTLAFCVSKSHADYMADEFNAKFNTQGFKAVSVHSESTVKRNEALSMLDKGEISVIFSVDLFNEGTDLPSIDTVLMLRPTESIIIFLQQLGRGLRLSDTKKQLVVVDFIGNHQSFGKNIEAVVSGSSSGGGNRGGKPELPDDCYINYDPKLVDFWNTLKRTFSKSADEFVELMGRLGHRPTATEFYKAKYDLNKAVKQHGSWFDLVAEQTNDFDIARILKDHQVFLLHAVQQTRMTKSFKGILLKAFILLDGFRVPPTLELLAQKSHKVLSSYPEIKVLDLGSTEVNLVATDKKWLTYWNKNPVNFSCKADKNTNISWFRIEDDKFIANFDVEDNDIEQLTECVNELVDFQLSRYVDTKQKSQEEKSKPETPAQQTVREVANESIAANLVQLPYFPNLKIACGHFKEGTEEEAELLHIDLHNVDPQRHFLARASGNSMNGGKNPIEDGDLLLLERFTPVSAGSITGVTVAIERQGVACDNEYLLRVVEKRSGQYWLKANNPDYETIQATEDMVTFARFKQVILI</sequence>
<dbReference type="Gene3D" id="3.30.870.10">
    <property type="entry name" value="Endonuclease Chain A"/>
    <property type="match status" value="1"/>
</dbReference>
<dbReference type="GO" id="GO:0003677">
    <property type="term" value="F:DNA binding"/>
    <property type="evidence" value="ECO:0007669"/>
    <property type="project" value="InterPro"/>
</dbReference>
<evidence type="ECO:0000259" key="2">
    <source>
        <dbReference type="PROSITE" id="PS51194"/>
    </source>
</evidence>